<gene>
    <name evidence="1" type="ORF">ACRB68_48930</name>
</gene>
<dbReference type="OrthoDB" id="1649389at2"/>
<evidence type="ECO:0008006" key="3">
    <source>
        <dbReference type="Google" id="ProtNLM"/>
    </source>
</evidence>
<dbReference type="Gene3D" id="3.40.50.300">
    <property type="entry name" value="P-loop containing nucleotide triphosphate hydrolases"/>
    <property type="match status" value="1"/>
</dbReference>
<dbReference type="AlphaFoldDB" id="A0A7K0C035"/>
<protein>
    <recommendedName>
        <fullName evidence="3">AAA domain-containing protein</fullName>
    </recommendedName>
</protein>
<organism evidence="1 2">
    <name type="scientific">Actinomadura macrotermitis</name>
    <dbReference type="NCBI Taxonomy" id="2585200"/>
    <lineage>
        <taxon>Bacteria</taxon>
        <taxon>Bacillati</taxon>
        <taxon>Actinomycetota</taxon>
        <taxon>Actinomycetes</taxon>
        <taxon>Streptosporangiales</taxon>
        <taxon>Thermomonosporaceae</taxon>
        <taxon>Actinomadura</taxon>
    </lineage>
</organism>
<comment type="caution">
    <text evidence="1">The sequence shown here is derived from an EMBL/GenBank/DDBJ whole genome shotgun (WGS) entry which is preliminary data.</text>
</comment>
<dbReference type="Pfam" id="PF13671">
    <property type="entry name" value="AAA_33"/>
    <property type="match status" value="1"/>
</dbReference>
<reference evidence="1 2" key="1">
    <citation type="submission" date="2019-10" db="EMBL/GenBank/DDBJ databases">
        <title>Actinomadura rubteroloni sp. nov. and Actinomadura macrotermitis sp. nov., isolated from the gut of fungus growing-termite Macrotermes natalensis.</title>
        <authorList>
            <person name="Benndorf R."/>
            <person name="Martin K."/>
            <person name="Kuefner M."/>
            <person name="De Beer W."/>
            <person name="Kaster A.-K."/>
            <person name="Vollmers J."/>
            <person name="Poulsen M."/>
            <person name="Beemelmanns C."/>
        </authorList>
    </citation>
    <scope>NUCLEOTIDE SEQUENCE [LARGE SCALE GENOMIC DNA]</scope>
    <source>
        <strain evidence="1 2">RB68</strain>
    </source>
</reference>
<keyword evidence="2" id="KW-1185">Reference proteome</keyword>
<dbReference type="InterPro" id="IPR027417">
    <property type="entry name" value="P-loop_NTPase"/>
</dbReference>
<dbReference type="RefSeq" id="WP_153536253.1">
    <property type="nucleotide sequence ID" value="NZ_WEGH01000003.1"/>
</dbReference>
<sequence>MRSSVVILAGPPGAGKSTVAARIARRHPKAVHLRTDDFWQYIVAGAIPPYEPASRAQNETVMDAIAGAAFTYAAGGFVTVVDGIVGPWMLDHFRKQAQVPLHYAVLRPYRDVALARAQGRAAPDALVDRHPILTMWDQFADLGVLESHVFDTSDEDVTETERRVAEAIDSGRLRLTLYARAKPCFQ</sequence>
<evidence type="ECO:0000313" key="2">
    <source>
        <dbReference type="Proteomes" id="UP000487268"/>
    </source>
</evidence>
<dbReference type="Proteomes" id="UP000487268">
    <property type="component" value="Unassembled WGS sequence"/>
</dbReference>
<name>A0A7K0C035_9ACTN</name>
<dbReference type="EMBL" id="WEGH01000003">
    <property type="protein sequence ID" value="MQY06797.1"/>
    <property type="molecule type" value="Genomic_DNA"/>
</dbReference>
<proteinExistence type="predicted"/>
<evidence type="ECO:0000313" key="1">
    <source>
        <dbReference type="EMBL" id="MQY06797.1"/>
    </source>
</evidence>
<accession>A0A7K0C035</accession>
<dbReference type="SUPFAM" id="SSF52540">
    <property type="entry name" value="P-loop containing nucleoside triphosphate hydrolases"/>
    <property type="match status" value="1"/>
</dbReference>